<accession>A0ABS3SRW0</accession>
<name>A0ABS3SRW0_9FLAO</name>
<dbReference type="InterPro" id="IPR009057">
    <property type="entry name" value="Homeodomain-like_sf"/>
</dbReference>
<gene>
    <name evidence="4" type="ORF">J4051_05300</name>
</gene>
<evidence type="ECO:0000313" key="4">
    <source>
        <dbReference type="EMBL" id="MBO3097672.1"/>
    </source>
</evidence>
<evidence type="ECO:0000259" key="3">
    <source>
        <dbReference type="Pfam" id="PF00440"/>
    </source>
</evidence>
<protein>
    <submittedName>
        <fullName evidence="4">TetR family transcriptional regulator</fullName>
    </submittedName>
</protein>
<keyword evidence="2" id="KW-1133">Transmembrane helix</keyword>
<keyword evidence="2" id="KW-0812">Transmembrane</keyword>
<evidence type="ECO:0000256" key="2">
    <source>
        <dbReference type="SAM" id="Phobius"/>
    </source>
</evidence>
<sequence length="48" mass="5390">MTKTERILKAALQLIVERGLERTPMSKIAFAMGILYFSPAYTFLVVGI</sequence>
<feature type="transmembrane region" description="Helical" evidence="2">
    <location>
        <begin position="28"/>
        <end position="46"/>
    </location>
</feature>
<dbReference type="EMBL" id="JAGEVG010000004">
    <property type="protein sequence ID" value="MBO3097672.1"/>
    <property type="molecule type" value="Genomic_DNA"/>
</dbReference>
<evidence type="ECO:0000256" key="1">
    <source>
        <dbReference type="ARBA" id="ARBA00023125"/>
    </source>
</evidence>
<keyword evidence="1" id="KW-0238">DNA-binding</keyword>
<keyword evidence="5" id="KW-1185">Reference proteome</keyword>
<dbReference type="InterPro" id="IPR001647">
    <property type="entry name" value="HTH_TetR"/>
</dbReference>
<dbReference type="RefSeq" id="WP_208232811.1">
    <property type="nucleotide sequence ID" value="NZ_JAGEVG010000004.1"/>
</dbReference>
<feature type="domain" description="HTH tetR-type" evidence="3">
    <location>
        <begin position="7"/>
        <end position="33"/>
    </location>
</feature>
<organism evidence="4 5">
    <name type="scientific">Gelidibacter pelagius</name>
    <dbReference type="NCBI Taxonomy" id="2819985"/>
    <lineage>
        <taxon>Bacteria</taxon>
        <taxon>Pseudomonadati</taxon>
        <taxon>Bacteroidota</taxon>
        <taxon>Flavobacteriia</taxon>
        <taxon>Flavobacteriales</taxon>
        <taxon>Flavobacteriaceae</taxon>
        <taxon>Gelidibacter</taxon>
    </lineage>
</organism>
<reference evidence="4 5" key="1">
    <citation type="submission" date="2021-03" db="EMBL/GenBank/DDBJ databases">
        <title>Gelidibacter sp. nov., isolated from costal sediment.</title>
        <authorList>
            <person name="Lun K.-Y."/>
        </authorList>
    </citation>
    <scope>NUCLEOTIDE SEQUENCE [LARGE SCALE GENOMIC DNA]</scope>
    <source>
        <strain evidence="4 5">DF109</strain>
    </source>
</reference>
<dbReference type="Proteomes" id="UP000681315">
    <property type="component" value="Unassembled WGS sequence"/>
</dbReference>
<dbReference type="Gene3D" id="1.10.10.60">
    <property type="entry name" value="Homeodomain-like"/>
    <property type="match status" value="1"/>
</dbReference>
<keyword evidence="2" id="KW-0472">Membrane</keyword>
<comment type="caution">
    <text evidence="4">The sequence shown here is derived from an EMBL/GenBank/DDBJ whole genome shotgun (WGS) entry which is preliminary data.</text>
</comment>
<dbReference type="SUPFAM" id="SSF46689">
    <property type="entry name" value="Homeodomain-like"/>
    <property type="match status" value="1"/>
</dbReference>
<dbReference type="Pfam" id="PF00440">
    <property type="entry name" value="TetR_N"/>
    <property type="match status" value="1"/>
</dbReference>
<evidence type="ECO:0000313" key="5">
    <source>
        <dbReference type="Proteomes" id="UP000681315"/>
    </source>
</evidence>
<proteinExistence type="predicted"/>